<accession>A0AC35F337</accession>
<evidence type="ECO:0000313" key="1">
    <source>
        <dbReference type="Proteomes" id="UP000887580"/>
    </source>
</evidence>
<dbReference type="WBParaSite" id="PS1159_v2.g1335.t1">
    <property type="protein sequence ID" value="PS1159_v2.g1335.t1"/>
    <property type="gene ID" value="PS1159_v2.g1335"/>
</dbReference>
<reference evidence="2" key="1">
    <citation type="submission" date="2022-11" db="UniProtKB">
        <authorList>
            <consortium name="WormBaseParasite"/>
        </authorList>
    </citation>
    <scope>IDENTIFICATION</scope>
</reference>
<name>A0AC35F337_9BILA</name>
<protein>
    <submittedName>
        <fullName evidence="2">DNA-directed DNA polymerase</fullName>
    </submittedName>
</protein>
<organism evidence="1 2">
    <name type="scientific">Panagrolaimus sp. PS1159</name>
    <dbReference type="NCBI Taxonomy" id="55785"/>
    <lineage>
        <taxon>Eukaryota</taxon>
        <taxon>Metazoa</taxon>
        <taxon>Ecdysozoa</taxon>
        <taxon>Nematoda</taxon>
        <taxon>Chromadorea</taxon>
        <taxon>Rhabditida</taxon>
        <taxon>Tylenchina</taxon>
        <taxon>Panagrolaimomorpha</taxon>
        <taxon>Panagrolaimoidea</taxon>
        <taxon>Panagrolaimidae</taxon>
        <taxon>Panagrolaimus</taxon>
    </lineage>
</organism>
<evidence type="ECO:0000313" key="2">
    <source>
        <dbReference type="WBParaSite" id="PS1159_v2.g1335.t1"/>
    </source>
</evidence>
<dbReference type="Proteomes" id="UP000887580">
    <property type="component" value="Unplaced"/>
</dbReference>
<sequence length="400" mass="45554">MKQSFPLGDPIVYTSEAITNLPWTMPEHNKFKGFILCSILPPTNLKPVLLGYRSTSGNFVFTLCAACADLQQILCNHSDAERSWVSAFTHLELNKALALNYKVLHVYEVWDYPRWSGVNGEPELFDKYVNSALKLKVEASGWPFEGEEARKEFVDEYHKKEGVRIDPSKVEKNPGKRSIKITKTPAEFHSIMSDPTLDIIDFVHLNETTDRITVKTKEEFRKESSTTCLPVACFVTSIARLKLYEYLEQVKQPLYVDTDSICYVIGKNDKPLNEGKYLGQMSREYSDKKILEFVCGGPKNYALLLEAQDGTISAELKVRGFPLTYSATQLLTYENLKNHILAKFRDGKNPETIDIPYSNIKRNKKAELLNVDNVKKWRASFKKGVATPDLFVLPWGYKGP</sequence>
<proteinExistence type="predicted"/>